<evidence type="ECO:0000313" key="3">
    <source>
        <dbReference type="Proteomes" id="UP000642125"/>
    </source>
</evidence>
<name>A0A919PBT8_9CELL</name>
<accession>A0A919PBT8</accession>
<dbReference type="Proteomes" id="UP000642125">
    <property type="component" value="Unassembled WGS sequence"/>
</dbReference>
<gene>
    <name evidence="2" type="ORF">Cpa01nite_30220</name>
</gene>
<dbReference type="EMBL" id="BONO01000026">
    <property type="protein sequence ID" value="GIG37641.1"/>
    <property type="molecule type" value="Genomic_DNA"/>
</dbReference>
<dbReference type="AlphaFoldDB" id="A0A919PBT8"/>
<keyword evidence="3" id="KW-1185">Reference proteome</keyword>
<evidence type="ECO:0000313" key="2">
    <source>
        <dbReference type="EMBL" id="GIG37641.1"/>
    </source>
</evidence>
<evidence type="ECO:0000256" key="1">
    <source>
        <dbReference type="SAM" id="MobiDB-lite"/>
    </source>
</evidence>
<dbReference type="RefSeq" id="WP_203669623.1">
    <property type="nucleotide sequence ID" value="NZ_BONO01000026.1"/>
</dbReference>
<reference evidence="2" key="1">
    <citation type="submission" date="2021-01" db="EMBL/GenBank/DDBJ databases">
        <title>Whole genome shotgun sequence of Cellulomonas pakistanensis NBRC 110800.</title>
        <authorList>
            <person name="Komaki H."/>
            <person name="Tamura T."/>
        </authorList>
    </citation>
    <scope>NUCLEOTIDE SEQUENCE</scope>
    <source>
        <strain evidence="2">NBRC 110800</strain>
    </source>
</reference>
<proteinExistence type="predicted"/>
<organism evidence="2 3">
    <name type="scientific">Cellulomonas pakistanensis</name>
    <dbReference type="NCBI Taxonomy" id="992287"/>
    <lineage>
        <taxon>Bacteria</taxon>
        <taxon>Bacillati</taxon>
        <taxon>Actinomycetota</taxon>
        <taxon>Actinomycetes</taxon>
        <taxon>Micrococcales</taxon>
        <taxon>Cellulomonadaceae</taxon>
        <taxon>Cellulomonas</taxon>
    </lineage>
</organism>
<feature type="region of interest" description="Disordered" evidence="1">
    <location>
        <begin position="24"/>
        <end position="60"/>
    </location>
</feature>
<protein>
    <submittedName>
        <fullName evidence="2">Uncharacterized protein</fullName>
    </submittedName>
</protein>
<comment type="caution">
    <text evidence="2">The sequence shown here is derived from an EMBL/GenBank/DDBJ whole genome shotgun (WGS) entry which is preliminary data.</text>
</comment>
<sequence length="133" mass="14789">MNGQLTDGLAERLHEAEDLVRRTTAELARLDEPDERDTADARRRAEAARSGSLGPDWQRVQQRIDGGRTTLSDVFSGTDTSPEAQRLVGRSRAVLTEARADAQDDPTGMTATVLRDMDELRERLRDVVTGRRS</sequence>
<feature type="compositionally biased region" description="Basic and acidic residues" evidence="1">
    <location>
        <begin position="24"/>
        <end position="47"/>
    </location>
</feature>